<keyword evidence="4 8" id="KW-0028">Amino-acid biosynthesis</keyword>
<dbReference type="InterPro" id="IPR004013">
    <property type="entry name" value="PHP_dom"/>
</dbReference>
<dbReference type="InterPro" id="IPR016195">
    <property type="entry name" value="Pol/histidinol_Pase-like"/>
</dbReference>
<evidence type="ECO:0000256" key="1">
    <source>
        <dbReference type="ARBA" id="ARBA00004970"/>
    </source>
</evidence>
<gene>
    <name evidence="10" type="ORF">K461DRAFT_40675</name>
</gene>
<dbReference type="Gene3D" id="3.20.20.140">
    <property type="entry name" value="Metal-dependent hydrolases"/>
    <property type="match status" value="1"/>
</dbReference>
<keyword evidence="6 8" id="KW-0368">Histidine biosynthesis</keyword>
<dbReference type="InterPro" id="IPR010140">
    <property type="entry name" value="Histidinol_P_phosphatase_HisJ"/>
</dbReference>
<comment type="pathway">
    <text evidence="1 8">Amino-acid biosynthesis; L-histidine biosynthesis; L-histidine from 5-phospho-alpha-D-ribose 1-diphosphate: step 8/9.</text>
</comment>
<feature type="domain" description="PHP" evidence="9">
    <location>
        <begin position="5"/>
        <end position="218"/>
    </location>
</feature>
<comment type="caution">
    <text evidence="10">The sequence shown here is derived from an EMBL/GenBank/DDBJ whole genome shotgun (WGS) entry which is preliminary data.</text>
</comment>
<dbReference type="GO" id="GO:0000105">
    <property type="term" value="P:L-histidine biosynthetic process"/>
    <property type="evidence" value="ECO:0007669"/>
    <property type="project" value="UniProtKB-UniRule"/>
</dbReference>
<evidence type="ECO:0000256" key="2">
    <source>
        <dbReference type="ARBA" id="ARBA00009152"/>
    </source>
</evidence>
<dbReference type="EC" id="3.1.3.15" evidence="3 8"/>
<evidence type="ECO:0000313" key="11">
    <source>
        <dbReference type="Proteomes" id="UP000799439"/>
    </source>
</evidence>
<sequence length="300" mass="33642">MLFTHHSHSGQFCTHAVSTLEEVIQAAIQRGMTHICLTEHIPRPDADLYPEESSHALLATQTLQQVFTAYIAEAQRLQSLYAPQIHILLGFETEWIRPSSLNDIRALQAATKFDIFMGSIHHVHTYPIDYDDATLAAARDASGGTDELLAEAYFDAQLEMLNALHPPVVGHFDLIRLKAAPENRDRDWRKWGDGVWKRIVRNLEVVKGYGGVLEVNSAALRKGLADVYPRREIMEVWSEMGGRLTLSDDSHGVEQLCTNYAKALDCVGKAGIGSLWYAEKAEQGLVWKAAKIEEVRARLR</sequence>
<comment type="similarity">
    <text evidence="2 8">Belongs to the PHP hydrolase family. HisK subfamily.</text>
</comment>
<proteinExistence type="inferred from homology"/>
<dbReference type="CDD" id="cd12110">
    <property type="entry name" value="PHP_HisPPase_Hisj_like"/>
    <property type="match status" value="1"/>
</dbReference>
<dbReference type="EMBL" id="ML996090">
    <property type="protein sequence ID" value="KAF2150151.1"/>
    <property type="molecule type" value="Genomic_DNA"/>
</dbReference>
<comment type="catalytic activity">
    <reaction evidence="7 8">
        <text>L-histidinol phosphate + H2O = L-histidinol + phosphate</text>
        <dbReference type="Rhea" id="RHEA:14465"/>
        <dbReference type="ChEBI" id="CHEBI:15377"/>
        <dbReference type="ChEBI" id="CHEBI:43474"/>
        <dbReference type="ChEBI" id="CHEBI:57699"/>
        <dbReference type="ChEBI" id="CHEBI:57980"/>
        <dbReference type="EC" id="3.1.3.15"/>
    </reaction>
</comment>
<dbReference type="GO" id="GO:0004401">
    <property type="term" value="F:histidinol-phosphatase activity"/>
    <property type="evidence" value="ECO:0007669"/>
    <property type="project" value="UniProtKB-UniRule"/>
</dbReference>
<protein>
    <recommendedName>
        <fullName evidence="3 8">Histidinol-phosphatase</fullName>
        <shortName evidence="8">HolPase</shortName>
        <ecNumber evidence="3 8">3.1.3.15</ecNumber>
    </recommendedName>
</protein>
<organism evidence="10 11">
    <name type="scientific">Myriangium duriaei CBS 260.36</name>
    <dbReference type="NCBI Taxonomy" id="1168546"/>
    <lineage>
        <taxon>Eukaryota</taxon>
        <taxon>Fungi</taxon>
        <taxon>Dikarya</taxon>
        <taxon>Ascomycota</taxon>
        <taxon>Pezizomycotina</taxon>
        <taxon>Dothideomycetes</taxon>
        <taxon>Dothideomycetidae</taxon>
        <taxon>Myriangiales</taxon>
        <taxon>Myriangiaceae</taxon>
        <taxon>Myriangium</taxon>
    </lineage>
</organism>
<evidence type="ECO:0000256" key="4">
    <source>
        <dbReference type="ARBA" id="ARBA00022605"/>
    </source>
</evidence>
<keyword evidence="11" id="KW-1185">Reference proteome</keyword>
<dbReference type="Proteomes" id="UP000799439">
    <property type="component" value="Unassembled WGS sequence"/>
</dbReference>
<dbReference type="OrthoDB" id="5957391at2759"/>
<evidence type="ECO:0000256" key="5">
    <source>
        <dbReference type="ARBA" id="ARBA00022801"/>
    </source>
</evidence>
<dbReference type="Pfam" id="PF02811">
    <property type="entry name" value="PHP"/>
    <property type="match status" value="1"/>
</dbReference>
<evidence type="ECO:0000313" key="10">
    <source>
        <dbReference type="EMBL" id="KAF2150151.1"/>
    </source>
</evidence>
<dbReference type="SUPFAM" id="SSF89550">
    <property type="entry name" value="PHP domain-like"/>
    <property type="match status" value="1"/>
</dbReference>
<reference evidence="10" key="1">
    <citation type="journal article" date="2020" name="Stud. Mycol.">
        <title>101 Dothideomycetes genomes: a test case for predicting lifestyles and emergence of pathogens.</title>
        <authorList>
            <person name="Haridas S."/>
            <person name="Albert R."/>
            <person name="Binder M."/>
            <person name="Bloem J."/>
            <person name="Labutti K."/>
            <person name="Salamov A."/>
            <person name="Andreopoulos B."/>
            <person name="Baker S."/>
            <person name="Barry K."/>
            <person name="Bills G."/>
            <person name="Bluhm B."/>
            <person name="Cannon C."/>
            <person name="Castanera R."/>
            <person name="Culley D."/>
            <person name="Daum C."/>
            <person name="Ezra D."/>
            <person name="Gonzalez J."/>
            <person name="Henrissat B."/>
            <person name="Kuo A."/>
            <person name="Liang C."/>
            <person name="Lipzen A."/>
            <person name="Lutzoni F."/>
            <person name="Magnuson J."/>
            <person name="Mondo S."/>
            <person name="Nolan M."/>
            <person name="Ohm R."/>
            <person name="Pangilinan J."/>
            <person name="Park H.-J."/>
            <person name="Ramirez L."/>
            <person name="Alfaro M."/>
            <person name="Sun H."/>
            <person name="Tritt A."/>
            <person name="Yoshinaga Y."/>
            <person name="Zwiers L.-H."/>
            <person name="Turgeon B."/>
            <person name="Goodwin S."/>
            <person name="Spatafora J."/>
            <person name="Crous P."/>
            <person name="Grigoriev I."/>
        </authorList>
    </citation>
    <scope>NUCLEOTIDE SEQUENCE</scope>
    <source>
        <strain evidence="10">CBS 260.36</strain>
    </source>
</reference>
<dbReference type="PANTHER" id="PTHR21039:SF0">
    <property type="entry name" value="HISTIDINOL-PHOSPHATASE"/>
    <property type="match status" value="1"/>
</dbReference>
<name>A0A9P4IUZ4_9PEZI</name>
<dbReference type="PANTHER" id="PTHR21039">
    <property type="entry name" value="HISTIDINOL PHOSPHATASE-RELATED"/>
    <property type="match status" value="1"/>
</dbReference>
<evidence type="ECO:0000256" key="8">
    <source>
        <dbReference type="RuleBase" id="RU366003"/>
    </source>
</evidence>
<evidence type="ECO:0000256" key="3">
    <source>
        <dbReference type="ARBA" id="ARBA00013085"/>
    </source>
</evidence>
<evidence type="ECO:0000256" key="6">
    <source>
        <dbReference type="ARBA" id="ARBA00023102"/>
    </source>
</evidence>
<accession>A0A9P4IUZ4</accession>
<evidence type="ECO:0000256" key="7">
    <source>
        <dbReference type="ARBA" id="ARBA00049158"/>
    </source>
</evidence>
<dbReference type="NCBIfam" id="TIGR01856">
    <property type="entry name" value="hisJ_fam"/>
    <property type="match status" value="1"/>
</dbReference>
<dbReference type="AlphaFoldDB" id="A0A9P4IUZ4"/>
<evidence type="ECO:0000259" key="9">
    <source>
        <dbReference type="Pfam" id="PF02811"/>
    </source>
</evidence>
<dbReference type="GO" id="GO:0005737">
    <property type="term" value="C:cytoplasm"/>
    <property type="evidence" value="ECO:0007669"/>
    <property type="project" value="TreeGrafter"/>
</dbReference>
<keyword evidence="5 8" id="KW-0378">Hydrolase</keyword>